<feature type="transmembrane region" description="Helical" evidence="1">
    <location>
        <begin position="12"/>
        <end position="27"/>
    </location>
</feature>
<dbReference type="Pfam" id="PF09527">
    <property type="entry name" value="ATPase_gene1"/>
    <property type="match status" value="1"/>
</dbReference>
<keyword evidence="1" id="KW-0812">Transmembrane</keyword>
<proteinExistence type="predicted"/>
<reference evidence="2" key="1">
    <citation type="journal article" date="2020" name="ISME J.">
        <title>Gammaproteobacteria mediating utilization of methyl-, sulfur- and petroleum organic compounds in deep ocean hydrothermal plumes.</title>
        <authorList>
            <person name="Zhou Z."/>
            <person name="Liu Y."/>
            <person name="Pan J."/>
            <person name="Cron B.R."/>
            <person name="Toner B.M."/>
            <person name="Anantharaman K."/>
            <person name="Breier J.A."/>
            <person name="Dick G.J."/>
            <person name="Li M."/>
        </authorList>
    </citation>
    <scope>NUCLEOTIDE SEQUENCE</scope>
    <source>
        <strain evidence="2">SZUA-1534</strain>
    </source>
</reference>
<evidence type="ECO:0000313" key="2">
    <source>
        <dbReference type="EMBL" id="HIQ32900.1"/>
    </source>
</evidence>
<dbReference type="InterPro" id="IPR032820">
    <property type="entry name" value="ATPase_put"/>
</dbReference>
<dbReference type="Proteomes" id="UP000623215">
    <property type="component" value="Unassembled WGS sequence"/>
</dbReference>
<name>A0A833EBG8_9EURY</name>
<sequence>MKLEGFQIAYEFVLYIGVGIFLGYVLYQRYNQGIFVVLGFLLGVILAFLSIFRMIRRKSIK</sequence>
<evidence type="ECO:0000313" key="3">
    <source>
        <dbReference type="Proteomes" id="UP000623215"/>
    </source>
</evidence>
<protein>
    <submittedName>
        <fullName evidence="2">Uncharacterized protein</fullName>
    </submittedName>
</protein>
<feature type="transmembrane region" description="Helical" evidence="1">
    <location>
        <begin position="33"/>
        <end position="52"/>
    </location>
</feature>
<evidence type="ECO:0000256" key="1">
    <source>
        <dbReference type="SAM" id="Phobius"/>
    </source>
</evidence>
<dbReference type="EMBL" id="DQVW01000106">
    <property type="protein sequence ID" value="HIQ32900.1"/>
    <property type="molecule type" value="Genomic_DNA"/>
</dbReference>
<organism evidence="2 3">
    <name type="scientific">Methanothermococcus okinawensis</name>
    <dbReference type="NCBI Taxonomy" id="155863"/>
    <lineage>
        <taxon>Archaea</taxon>
        <taxon>Methanobacteriati</taxon>
        <taxon>Methanobacteriota</taxon>
        <taxon>Methanomada group</taxon>
        <taxon>Methanococci</taxon>
        <taxon>Methanococcales</taxon>
        <taxon>Methanococcaceae</taxon>
        <taxon>Methanothermococcus</taxon>
    </lineage>
</organism>
<keyword evidence="1" id="KW-0472">Membrane</keyword>
<keyword evidence="1" id="KW-1133">Transmembrane helix</keyword>
<comment type="caution">
    <text evidence="2">The sequence shown here is derived from an EMBL/GenBank/DDBJ whole genome shotgun (WGS) entry which is preliminary data.</text>
</comment>
<gene>
    <name evidence="2" type="ORF">EYH55_05430</name>
</gene>
<dbReference type="AlphaFoldDB" id="A0A833EBG8"/>
<accession>A0A833EBG8</accession>